<evidence type="ECO:0000313" key="2">
    <source>
        <dbReference type="EMBL" id="KAF4236967.1"/>
    </source>
</evidence>
<proteinExistence type="predicted"/>
<comment type="caution">
    <text evidence="2">The sequence shown here is derived from an EMBL/GenBank/DDBJ whole genome shotgun (WGS) entry which is preliminary data.</text>
</comment>
<sequence>MHFTTLITTTLGLLTMVSATGSSASASPSPSSILAAPSTPISLHAPSHPARFIRRVLPSSTPVASASSMSSATPSAVF</sequence>
<protein>
    <submittedName>
        <fullName evidence="2">Uncharacterized protein</fullName>
    </submittedName>
</protein>
<name>A0A8H4M4E7_9EURO</name>
<evidence type="ECO:0000256" key="1">
    <source>
        <dbReference type="SAM" id="SignalP"/>
    </source>
</evidence>
<accession>A0A8H4M4E7</accession>
<dbReference type="AlphaFoldDB" id="A0A8H4M4E7"/>
<reference evidence="2" key="2">
    <citation type="submission" date="2020-04" db="EMBL/GenBank/DDBJ databases">
        <authorList>
            <person name="Santos R.A.C."/>
            <person name="Steenwyk J.L."/>
            <person name="Rivero-Menendez O."/>
            <person name="Mead M.E."/>
            <person name="Silva L.P."/>
            <person name="Bastos R.W."/>
            <person name="Alastruey-Izquierdo A."/>
            <person name="Goldman G.H."/>
            <person name="Rokas A."/>
        </authorList>
    </citation>
    <scope>NUCLEOTIDE SEQUENCE</scope>
    <source>
        <strain evidence="2">CNM-CM6805</strain>
    </source>
</reference>
<dbReference type="EMBL" id="JAAAPX010000048">
    <property type="protein sequence ID" value="KAF4236967.1"/>
    <property type="molecule type" value="Genomic_DNA"/>
</dbReference>
<feature type="chain" id="PRO_5044155366" evidence="1">
    <location>
        <begin position="20"/>
        <end position="78"/>
    </location>
</feature>
<reference evidence="2" key="1">
    <citation type="journal article" date="2020" name="bioRxiv">
        <title>Genomic and phenotypic heterogeneity of clinical isolates of the human pathogens Aspergillus fumigatus, Aspergillus lentulus and Aspergillus fumigatiaffinis.</title>
        <authorList>
            <person name="dos Santos R.A.C."/>
            <person name="Steenwyk J.L."/>
            <person name="Rivero-Menendez O."/>
            <person name="Mead M.E."/>
            <person name="Silva L.P."/>
            <person name="Bastos R.W."/>
            <person name="Alastruey-Izquierdo A."/>
            <person name="Goldman G.H."/>
            <person name="Rokas A."/>
        </authorList>
    </citation>
    <scope>NUCLEOTIDE SEQUENCE</scope>
    <source>
        <strain evidence="2">CNM-CM6805</strain>
    </source>
</reference>
<keyword evidence="3" id="KW-1185">Reference proteome</keyword>
<dbReference type="Proteomes" id="UP000653565">
    <property type="component" value="Unassembled WGS sequence"/>
</dbReference>
<feature type="signal peptide" evidence="1">
    <location>
        <begin position="1"/>
        <end position="19"/>
    </location>
</feature>
<evidence type="ECO:0000313" key="3">
    <source>
        <dbReference type="Proteomes" id="UP000653565"/>
    </source>
</evidence>
<gene>
    <name evidence="2" type="ORF">CNMCM6805_007189</name>
</gene>
<organism evidence="2 3">
    <name type="scientific">Aspergillus fumigatiaffinis</name>
    <dbReference type="NCBI Taxonomy" id="340414"/>
    <lineage>
        <taxon>Eukaryota</taxon>
        <taxon>Fungi</taxon>
        <taxon>Dikarya</taxon>
        <taxon>Ascomycota</taxon>
        <taxon>Pezizomycotina</taxon>
        <taxon>Eurotiomycetes</taxon>
        <taxon>Eurotiomycetidae</taxon>
        <taxon>Eurotiales</taxon>
        <taxon>Aspergillaceae</taxon>
        <taxon>Aspergillus</taxon>
        <taxon>Aspergillus subgen. Fumigati</taxon>
    </lineage>
</organism>
<keyword evidence="1" id="KW-0732">Signal</keyword>